<evidence type="ECO:0000256" key="4">
    <source>
        <dbReference type="ARBA" id="ARBA00022729"/>
    </source>
</evidence>
<keyword evidence="3" id="KW-0479">Metal-binding</keyword>
<dbReference type="Gene3D" id="3.30.70.20">
    <property type="match status" value="1"/>
</dbReference>
<feature type="domain" description="4Fe-4S ferredoxin-type" evidence="8">
    <location>
        <begin position="278"/>
        <end position="308"/>
    </location>
</feature>
<dbReference type="InterPro" id="IPR004453">
    <property type="entry name" value="QueG"/>
</dbReference>
<dbReference type="GO" id="GO:0008616">
    <property type="term" value="P:tRNA queuosine(34) biosynthetic process"/>
    <property type="evidence" value="ECO:0007669"/>
    <property type="project" value="InterPro"/>
</dbReference>
<evidence type="ECO:0000259" key="8">
    <source>
        <dbReference type="PROSITE" id="PS51379"/>
    </source>
</evidence>
<evidence type="ECO:0000256" key="2">
    <source>
        <dbReference type="ARBA" id="ARBA00022485"/>
    </source>
</evidence>
<evidence type="ECO:0000256" key="6">
    <source>
        <dbReference type="ARBA" id="ARBA00023014"/>
    </source>
</evidence>
<dbReference type="PROSITE" id="PS00198">
    <property type="entry name" value="4FE4S_FER_1"/>
    <property type="match status" value="1"/>
</dbReference>
<evidence type="ECO:0000256" key="3">
    <source>
        <dbReference type="ARBA" id="ARBA00022723"/>
    </source>
</evidence>
<evidence type="ECO:0000256" key="7">
    <source>
        <dbReference type="ARBA" id="ARBA00023136"/>
    </source>
</evidence>
<dbReference type="PANTHER" id="PTHR30002">
    <property type="entry name" value="EPOXYQUEUOSINE REDUCTASE"/>
    <property type="match status" value="1"/>
</dbReference>
<dbReference type="Proteomes" id="UP000886069">
    <property type="component" value="Unassembled WGS sequence"/>
</dbReference>
<dbReference type="AlphaFoldDB" id="A0A7V2AW78"/>
<dbReference type="PROSITE" id="PS51379">
    <property type="entry name" value="4FE4S_FER_2"/>
    <property type="match status" value="1"/>
</dbReference>
<evidence type="ECO:0000313" key="9">
    <source>
        <dbReference type="EMBL" id="HER44413.1"/>
    </source>
</evidence>
<evidence type="ECO:0000256" key="5">
    <source>
        <dbReference type="ARBA" id="ARBA00023004"/>
    </source>
</evidence>
<sequence length="403" mass="44820">MAKGPAYEIIGEISRFDERDTVFSREALVPGSAEEIEYHRRNPGLSEVDARLSRFIISKMEGGEDVDRLARAVYESHFIPPAALALPGMVDGDPESPGIEWDREDASARIKEFGRRLGADDVRIGPLRKEWVYSHRGSRQFFGEGYINPPYFRGIPEGYSGRLYGDEIELDHPSAISLAFRQDRDMTATGSSRAVDFEVGRIYALSALVSVQLARFIRALGWKARAHHLRNYLVLCVPVAVDAGIGELARCGYIVSRSLGADFRLATVTTDMPLAYDAPVDLGMRDFCSKCEKCAINCPSGAIPRGEMTEVRGIRKWKLNPEACLLYWGRTGYTCSICQTVCPWTKPDNIFHRSVAAAAVNVPWIRRALALGDDIVYGARFRPARLPGWLNGAGGRTRESIDR</sequence>
<keyword evidence="4" id="KW-0732">Signal</keyword>
<accession>A0A7V2AW78</accession>
<keyword evidence="2" id="KW-0004">4Fe-4S</keyword>
<reference evidence="9" key="1">
    <citation type="journal article" date="2020" name="mSystems">
        <title>Genome- and Community-Level Interaction Insights into Carbon Utilization and Element Cycling Functions of Hydrothermarchaeota in Hydrothermal Sediment.</title>
        <authorList>
            <person name="Zhou Z."/>
            <person name="Liu Y."/>
            <person name="Xu W."/>
            <person name="Pan J."/>
            <person name="Luo Z.H."/>
            <person name="Li M."/>
        </authorList>
    </citation>
    <scope>NUCLEOTIDE SEQUENCE [LARGE SCALE GENOMIC DNA]</scope>
    <source>
        <strain evidence="9">SpSt-1233</strain>
    </source>
</reference>
<proteinExistence type="predicted"/>
<dbReference type="InterPro" id="IPR017900">
    <property type="entry name" value="4Fe4S_Fe_S_CS"/>
</dbReference>
<protein>
    <submittedName>
        <fullName evidence="9">Reductive dehalogenase</fullName>
    </submittedName>
</protein>
<dbReference type="NCBIfam" id="TIGR02486">
    <property type="entry name" value="RDH"/>
    <property type="match status" value="1"/>
</dbReference>
<dbReference type="InterPro" id="IPR012832">
    <property type="entry name" value="RDH"/>
</dbReference>
<gene>
    <name evidence="9" type="ORF">ENO08_08135</name>
</gene>
<dbReference type="EMBL" id="DSEC01000586">
    <property type="protein sequence ID" value="HER44413.1"/>
    <property type="molecule type" value="Genomic_DNA"/>
</dbReference>
<keyword evidence="6" id="KW-0411">Iron-sulfur</keyword>
<dbReference type="GO" id="GO:0030313">
    <property type="term" value="C:cell envelope"/>
    <property type="evidence" value="ECO:0007669"/>
    <property type="project" value="UniProtKB-SubCell"/>
</dbReference>
<dbReference type="InterPro" id="IPR017896">
    <property type="entry name" value="4Fe4S_Fe-S-bd"/>
</dbReference>
<comment type="subcellular location">
    <subcellularLocation>
        <location evidence="1">Cell envelope</location>
    </subcellularLocation>
</comment>
<comment type="caution">
    <text evidence="9">The sequence shown here is derived from an EMBL/GenBank/DDBJ whole genome shotgun (WGS) entry which is preliminary data.</text>
</comment>
<dbReference type="GO" id="GO:0051539">
    <property type="term" value="F:4 iron, 4 sulfur cluster binding"/>
    <property type="evidence" value="ECO:0007669"/>
    <property type="project" value="UniProtKB-KW"/>
</dbReference>
<dbReference type="Pfam" id="PF12838">
    <property type="entry name" value="Fer4_7"/>
    <property type="match status" value="1"/>
</dbReference>
<name>A0A7V2AW78_UNCEI</name>
<keyword evidence="5" id="KW-0408">Iron</keyword>
<dbReference type="SUPFAM" id="SSF54862">
    <property type="entry name" value="4Fe-4S ferredoxins"/>
    <property type="match status" value="1"/>
</dbReference>
<dbReference type="GO" id="GO:0052693">
    <property type="term" value="F:epoxyqueuosine reductase activity"/>
    <property type="evidence" value="ECO:0007669"/>
    <property type="project" value="TreeGrafter"/>
</dbReference>
<evidence type="ECO:0000256" key="1">
    <source>
        <dbReference type="ARBA" id="ARBA00004196"/>
    </source>
</evidence>
<keyword evidence="7" id="KW-0472">Membrane</keyword>
<dbReference type="GO" id="GO:0046872">
    <property type="term" value="F:metal ion binding"/>
    <property type="evidence" value="ECO:0007669"/>
    <property type="project" value="UniProtKB-KW"/>
</dbReference>
<organism evidence="9">
    <name type="scientific">Eiseniibacteriota bacterium</name>
    <dbReference type="NCBI Taxonomy" id="2212470"/>
    <lineage>
        <taxon>Bacteria</taxon>
        <taxon>Candidatus Eiseniibacteriota</taxon>
    </lineage>
</organism>
<dbReference type="PANTHER" id="PTHR30002:SF4">
    <property type="entry name" value="EPOXYQUEUOSINE REDUCTASE"/>
    <property type="match status" value="1"/>
</dbReference>